<accession>A0A813LB99</accession>
<comment type="caution">
    <text evidence="3">The sequence shown here is derived from an EMBL/GenBank/DDBJ whole genome shotgun (WGS) entry which is preliminary data.</text>
</comment>
<dbReference type="Proteomes" id="UP000626109">
    <property type="component" value="Unassembled WGS sequence"/>
</dbReference>
<evidence type="ECO:0000313" key="3">
    <source>
        <dbReference type="EMBL" id="CAE8722945.1"/>
    </source>
</evidence>
<feature type="chain" id="PRO_5032434493" description="Asl1-like glycosyl hydrolase catalytic domain-containing protein" evidence="1">
    <location>
        <begin position="22"/>
        <end position="388"/>
    </location>
</feature>
<feature type="domain" description="Asl1-like glycosyl hydrolase catalytic" evidence="2">
    <location>
        <begin position="44"/>
        <end position="113"/>
    </location>
</feature>
<dbReference type="GO" id="GO:0071966">
    <property type="term" value="P:fungal-type cell wall polysaccharide metabolic process"/>
    <property type="evidence" value="ECO:0007669"/>
    <property type="project" value="TreeGrafter"/>
</dbReference>
<sequence length="388" mass="42583">MTMISPKILLLSLAAAGTVAAAPLKCGFADDKMPSCPGCLQAAAETGALDFWWNWKTTPEVDFFGIPEEIAKQVTESFVPMIWGNAAPTGGYGFLETQSYVMGFNEPDLYGPSCNGEWNPPAHGCKLGETRPATSAGWAPLFDPTRGSAQAPHGATFWQQAVEQMTGPHRPRSFSAGVAPAIVSPSMAGDAKGTVSCVNVDPAQPNSIKICHGWLREFKRSALEMQCTNFNGIGVNCWDVIDHIQIHAYARTAAEVKKKVAGYYEEFKEDFEGLNGRKKKTLWLTEVSMGSNDVAEIVPFVQDLMNSEDGLTNREKFGYVEKVSWFSSFSFPSFKIGEYEPREHEVWSSSLFFPYGQLSGVGQTFFHFCKQAAGSGRLLQEESRHVLV</sequence>
<evidence type="ECO:0000259" key="2">
    <source>
        <dbReference type="Pfam" id="PF11790"/>
    </source>
</evidence>
<dbReference type="InterPro" id="IPR024655">
    <property type="entry name" value="Asl1_glyco_hydro_catalytic"/>
</dbReference>
<proteinExistence type="predicted"/>
<keyword evidence="1" id="KW-0732">Signal</keyword>
<dbReference type="AlphaFoldDB" id="A0A813LB99"/>
<protein>
    <recommendedName>
        <fullName evidence="2">Asl1-like glycosyl hydrolase catalytic domain-containing protein</fullName>
    </recommendedName>
</protein>
<dbReference type="InterPro" id="IPR053183">
    <property type="entry name" value="ASL1"/>
</dbReference>
<name>A0A813LB99_POLGL</name>
<dbReference type="EMBL" id="CAJNNW010034506">
    <property type="protein sequence ID" value="CAE8722945.1"/>
    <property type="molecule type" value="Genomic_DNA"/>
</dbReference>
<reference evidence="3" key="1">
    <citation type="submission" date="2021-02" db="EMBL/GenBank/DDBJ databases">
        <authorList>
            <person name="Dougan E. K."/>
            <person name="Rhodes N."/>
            <person name="Thang M."/>
            <person name="Chan C."/>
        </authorList>
    </citation>
    <scope>NUCLEOTIDE SEQUENCE</scope>
</reference>
<dbReference type="PANTHER" id="PTHR34154">
    <property type="entry name" value="ALKALI-SENSITIVE LINKAGE PROTEIN 1"/>
    <property type="match status" value="1"/>
</dbReference>
<gene>
    <name evidence="3" type="ORF">PGLA2088_LOCUS42844</name>
</gene>
<dbReference type="PANTHER" id="PTHR34154:SF3">
    <property type="entry name" value="ALKALI-SENSITIVE LINKAGE PROTEIN 1"/>
    <property type="match status" value="1"/>
</dbReference>
<evidence type="ECO:0000256" key="1">
    <source>
        <dbReference type="SAM" id="SignalP"/>
    </source>
</evidence>
<evidence type="ECO:0000313" key="4">
    <source>
        <dbReference type="Proteomes" id="UP000626109"/>
    </source>
</evidence>
<organism evidence="3 4">
    <name type="scientific">Polarella glacialis</name>
    <name type="common">Dinoflagellate</name>
    <dbReference type="NCBI Taxonomy" id="89957"/>
    <lineage>
        <taxon>Eukaryota</taxon>
        <taxon>Sar</taxon>
        <taxon>Alveolata</taxon>
        <taxon>Dinophyceae</taxon>
        <taxon>Suessiales</taxon>
        <taxon>Suessiaceae</taxon>
        <taxon>Polarella</taxon>
    </lineage>
</organism>
<feature type="domain" description="Asl1-like glycosyl hydrolase catalytic" evidence="2">
    <location>
        <begin position="205"/>
        <end position="333"/>
    </location>
</feature>
<dbReference type="Pfam" id="PF11790">
    <property type="entry name" value="Glyco_hydro_cc"/>
    <property type="match status" value="2"/>
</dbReference>
<feature type="signal peptide" evidence="1">
    <location>
        <begin position="1"/>
        <end position="21"/>
    </location>
</feature>